<gene>
    <name evidence="1" type="ORF">P4O66_012585</name>
</gene>
<reference evidence="1" key="1">
    <citation type="submission" date="2023-03" db="EMBL/GenBank/DDBJ databases">
        <title>Electrophorus voltai genome.</title>
        <authorList>
            <person name="Bian C."/>
        </authorList>
    </citation>
    <scope>NUCLEOTIDE SEQUENCE</scope>
    <source>
        <strain evidence="1">CB-2022</strain>
        <tissue evidence="1">Muscle</tissue>
    </source>
</reference>
<comment type="caution">
    <text evidence="1">The sequence shown here is derived from an EMBL/GenBank/DDBJ whole genome shotgun (WGS) entry which is preliminary data.</text>
</comment>
<evidence type="ECO:0000313" key="1">
    <source>
        <dbReference type="EMBL" id="KAK1792650.1"/>
    </source>
</evidence>
<keyword evidence="2" id="KW-1185">Reference proteome</keyword>
<evidence type="ECO:0000313" key="2">
    <source>
        <dbReference type="Proteomes" id="UP001239994"/>
    </source>
</evidence>
<sequence>MGSVSGKIAESRHELLLCHHPGKGTSQWFHPEWSMGPSEFYHNSLCWLCLSSPCAAWHGEVYTPVSLGALQLDNNNQSKYVVIHLPQEAAIGVTASAIAMHLHIVDAPRPAYGHLLLHLTCTYLTLSSCSIIFGGAGSVGLEQCEV</sequence>
<dbReference type="EMBL" id="JAROKS010000019">
    <property type="protein sequence ID" value="KAK1792650.1"/>
    <property type="molecule type" value="Genomic_DNA"/>
</dbReference>
<accession>A0AAD8Z795</accession>
<dbReference type="Proteomes" id="UP001239994">
    <property type="component" value="Unassembled WGS sequence"/>
</dbReference>
<feature type="non-terminal residue" evidence="1">
    <location>
        <position position="1"/>
    </location>
</feature>
<organism evidence="1 2">
    <name type="scientific">Electrophorus voltai</name>
    <dbReference type="NCBI Taxonomy" id="2609070"/>
    <lineage>
        <taxon>Eukaryota</taxon>
        <taxon>Metazoa</taxon>
        <taxon>Chordata</taxon>
        <taxon>Craniata</taxon>
        <taxon>Vertebrata</taxon>
        <taxon>Euteleostomi</taxon>
        <taxon>Actinopterygii</taxon>
        <taxon>Neopterygii</taxon>
        <taxon>Teleostei</taxon>
        <taxon>Ostariophysi</taxon>
        <taxon>Gymnotiformes</taxon>
        <taxon>Gymnotoidei</taxon>
        <taxon>Gymnotidae</taxon>
        <taxon>Electrophorus</taxon>
    </lineage>
</organism>
<protein>
    <submittedName>
        <fullName evidence="1">Uncharacterized protein</fullName>
    </submittedName>
</protein>
<dbReference type="AlphaFoldDB" id="A0AAD8Z795"/>
<proteinExistence type="predicted"/>
<name>A0AAD8Z795_9TELE</name>